<dbReference type="EMBL" id="WTUW01000009">
    <property type="protein sequence ID" value="MZR32284.1"/>
    <property type="molecule type" value="Genomic_DNA"/>
</dbReference>
<dbReference type="Pfam" id="PF10604">
    <property type="entry name" value="Polyketide_cyc2"/>
    <property type="match status" value="1"/>
</dbReference>
<evidence type="ECO:0000313" key="1">
    <source>
        <dbReference type="EMBL" id="MZR32284.1"/>
    </source>
</evidence>
<sequence length="145" mass="16140">MPSVYTSTVIAAQADRVWSVIRDFNALPDWTEFVVDSRIEEGLPSDKIGCVRAFRLENGGFIREKLLALSDYDYSFSYSILESPMGVENYVATVKLFPITDGGHTFAEWSAEFDCAPDREQELIDHISTNVFLGGLTSLKSQMGG</sequence>
<proteinExistence type="predicted"/>
<gene>
    <name evidence="1" type="ORF">GQE98_16720</name>
</gene>
<dbReference type="PANTHER" id="PTHR39332:SF7">
    <property type="entry name" value="SRPBCC FAMILY PROTEIN"/>
    <property type="match status" value="1"/>
</dbReference>
<dbReference type="PANTHER" id="PTHR39332">
    <property type="entry name" value="BLL4707 PROTEIN"/>
    <property type="match status" value="1"/>
</dbReference>
<dbReference type="InterPro" id="IPR023393">
    <property type="entry name" value="START-like_dom_sf"/>
</dbReference>
<accession>A0A6L8WC09</accession>
<keyword evidence="2" id="KW-1185">Reference proteome</keyword>
<protein>
    <submittedName>
        <fullName evidence="1">SRPBCC family protein</fullName>
    </submittedName>
</protein>
<comment type="caution">
    <text evidence="1">The sequence shown here is derived from an EMBL/GenBank/DDBJ whole genome shotgun (WGS) entry which is preliminary data.</text>
</comment>
<name>A0A6L8WC09_9PROT</name>
<reference evidence="1 2" key="1">
    <citation type="submission" date="2019-12" db="EMBL/GenBank/DDBJ databases">
        <title>Snethiella sp. nov. sp. isolated from sea sand.</title>
        <authorList>
            <person name="Kim J."/>
            <person name="Jeong S.E."/>
            <person name="Jung H.S."/>
            <person name="Jeon C.O."/>
        </authorList>
    </citation>
    <scope>NUCLEOTIDE SEQUENCE [LARGE SCALE GENOMIC DNA]</scope>
    <source>
        <strain evidence="1 2">DP05</strain>
    </source>
</reference>
<dbReference type="RefSeq" id="WP_161316879.1">
    <property type="nucleotide sequence ID" value="NZ_WTUW01000009.1"/>
</dbReference>
<dbReference type="AlphaFoldDB" id="A0A6L8WC09"/>
<dbReference type="InterPro" id="IPR019587">
    <property type="entry name" value="Polyketide_cyclase/dehydratase"/>
</dbReference>
<evidence type="ECO:0000313" key="2">
    <source>
        <dbReference type="Proteomes" id="UP000476030"/>
    </source>
</evidence>
<dbReference type="Gene3D" id="3.30.530.20">
    <property type="match status" value="1"/>
</dbReference>
<dbReference type="Proteomes" id="UP000476030">
    <property type="component" value="Unassembled WGS sequence"/>
</dbReference>
<organism evidence="1 2">
    <name type="scientific">Sneathiella litorea</name>
    <dbReference type="NCBI Taxonomy" id="2606216"/>
    <lineage>
        <taxon>Bacteria</taxon>
        <taxon>Pseudomonadati</taxon>
        <taxon>Pseudomonadota</taxon>
        <taxon>Alphaproteobacteria</taxon>
        <taxon>Sneathiellales</taxon>
        <taxon>Sneathiellaceae</taxon>
        <taxon>Sneathiella</taxon>
    </lineage>
</organism>
<dbReference type="CDD" id="cd07821">
    <property type="entry name" value="PYR_PYL_RCAR_like"/>
    <property type="match status" value="1"/>
</dbReference>
<dbReference type="SUPFAM" id="SSF55961">
    <property type="entry name" value="Bet v1-like"/>
    <property type="match status" value="1"/>
</dbReference>